<dbReference type="AlphaFoldDB" id="A0A4R6Q3B4"/>
<proteinExistence type="predicted"/>
<dbReference type="InterPro" id="IPR054263">
    <property type="entry name" value="DUF6994"/>
</dbReference>
<organism evidence="1 2">
    <name type="scientific">Aminicella lysinilytica</name>
    <dbReference type="NCBI Taxonomy" id="433323"/>
    <lineage>
        <taxon>Bacteria</taxon>
        <taxon>Bacillati</taxon>
        <taxon>Bacillota</taxon>
        <taxon>Clostridia</taxon>
        <taxon>Peptostreptococcales</taxon>
        <taxon>Anaerovoracaceae</taxon>
        <taxon>Aminicella</taxon>
    </lineage>
</organism>
<name>A0A4R6Q3B4_9FIRM</name>
<dbReference type="Proteomes" id="UP000295500">
    <property type="component" value="Unassembled WGS sequence"/>
</dbReference>
<accession>A0A4R6Q3B4</accession>
<protein>
    <submittedName>
        <fullName evidence="1">Uncharacterized protein</fullName>
    </submittedName>
</protein>
<keyword evidence="2" id="KW-1185">Reference proteome</keyword>
<dbReference type="OrthoDB" id="9762066at2"/>
<comment type="caution">
    <text evidence="1">The sequence shown here is derived from an EMBL/GenBank/DDBJ whole genome shotgun (WGS) entry which is preliminary data.</text>
</comment>
<gene>
    <name evidence="1" type="ORF">EV211_11547</name>
</gene>
<reference evidence="1 2" key="1">
    <citation type="submission" date="2019-03" db="EMBL/GenBank/DDBJ databases">
        <title>Genomic Encyclopedia of Type Strains, Phase IV (KMG-IV): sequencing the most valuable type-strain genomes for metagenomic binning, comparative biology and taxonomic classification.</title>
        <authorList>
            <person name="Goeker M."/>
        </authorList>
    </citation>
    <scope>NUCLEOTIDE SEQUENCE [LARGE SCALE GENOMIC DNA]</scope>
    <source>
        <strain evidence="1 2">DSM 28287</strain>
    </source>
</reference>
<dbReference type="EMBL" id="SNXO01000015">
    <property type="protein sequence ID" value="TDP56425.1"/>
    <property type="molecule type" value="Genomic_DNA"/>
</dbReference>
<evidence type="ECO:0000313" key="1">
    <source>
        <dbReference type="EMBL" id="TDP56425.1"/>
    </source>
</evidence>
<dbReference type="RefSeq" id="WP_133528390.1">
    <property type="nucleotide sequence ID" value="NZ_SNXO01000015.1"/>
</dbReference>
<evidence type="ECO:0000313" key="2">
    <source>
        <dbReference type="Proteomes" id="UP000295500"/>
    </source>
</evidence>
<dbReference type="Pfam" id="PF22507">
    <property type="entry name" value="DUF6994"/>
    <property type="match status" value="1"/>
</dbReference>
<sequence>MKNYFYIKNKELFDAMKNDIDELEAIKTDIVTTINLTNKDWKFKFQYDKETNTIHQCVNGRVYKISVDYIGPSDYNAKQKGIDDLTIFDFWYNTRSIGGHLIFPTNRYKVNEQSKSINEIRSYRFKERIDYFLYELASWYKGENKVQASKNVLEGNRDWLLQFGDFSGYIKFFKLEDFVSEKNEVFDLSSFNDNTYEVITCHPNLDNTKAYYEALFAAYTNNYGDYIKGCVNAIKKRTERMGKQIL</sequence>